<accession>A0A9W7X7V2</accession>
<feature type="region of interest" description="Disordered" evidence="1">
    <location>
        <begin position="187"/>
        <end position="209"/>
    </location>
</feature>
<gene>
    <name evidence="3" type="ORF">BS78_K205400</name>
</gene>
<feature type="compositionally biased region" description="Basic and acidic residues" evidence="1">
    <location>
        <begin position="192"/>
        <end position="203"/>
    </location>
</feature>
<dbReference type="AlphaFoldDB" id="A0A9W7X7V2"/>
<feature type="compositionally biased region" description="Polar residues" evidence="1">
    <location>
        <begin position="236"/>
        <end position="245"/>
    </location>
</feature>
<dbReference type="PANTHER" id="PTHR33437">
    <property type="entry name" value="OS06G0361200 PROTEIN"/>
    <property type="match status" value="1"/>
</dbReference>
<dbReference type="PANTHER" id="PTHR33437:SF2">
    <property type="entry name" value="OS06G0361200 PROTEIN"/>
    <property type="match status" value="1"/>
</dbReference>
<organism evidence="3 4">
    <name type="scientific">Paspalum vaginatum</name>
    <name type="common">seashore paspalum</name>
    <dbReference type="NCBI Taxonomy" id="158149"/>
    <lineage>
        <taxon>Eukaryota</taxon>
        <taxon>Viridiplantae</taxon>
        <taxon>Streptophyta</taxon>
        <taxon>Embryophyta</taxon>
        <taxon>Tracheophyta</taxon>
        <taxon>Spermatophyta</taxon>
        <taxon>Magnoliopsida</taxon>
        <taxon>Liliopsida</taxon>
        <taxon>Poales</taxon>
        <taxon>Poaceae</taxon>
        <taxon>PACMAD clade</taxon>
        <taxon>Panicoideae</taxon>
        <taxon>Andropogonodae</taxon>
        <taxon>Paspaleae</taxon>
        <taxon>Paspalinae</taxon>
        <taxon>Paspalum</taxon>
    </lineage>
</organism>
<evidence type="ECO:0000256" key="1">
    <source>
        <dbReference type="SAM" id="MobiDB-lite"/>
    </source>
</evidence>
<evidence type="ECO:0000313" key="4">
    <source>
        <dbReference type="Proteomes" id="UP001164776"/>
    </source>
</evidence>
<comment type="caution">
    <text evidence="3">The sequence shown here is derived from an EMBL/GenBank/DDBJ whole genome shotgun (WGS) entry which is preliminary data.</text>
</comment>
<feature type="domain" description="Retrotransposon gag" evidence="2">
    <location>
        <begin position="61"/>
        <end position="150"/>
    </location>
</feature>
<protein>
    <recommendedName>
        <fullName evidence="2">Retrotransposon gag domain-containing protein</fullName>
    </recommendedName>
</protein>
<dbReference type="Proteomes" id="UP001164776">
    <property type="component" value="Unassembled WGS sequence"/>
</dbReference>
<evidence type="ECO:0000313" key="3">
    <source>
        <dbReference type="EMBL" id="KAJ1253727.1"/>
    </source>
</evidence>
<feature type="region of interest" description="Disordered" evidence="1">
    <location>
        <begin position="224"/>
        <end position="245"/>
    </location>
</feature>
<keyword evidence="4" id="KW-1185">Reference proteome</keyword>
<proteinExistence type="predicted"/>
<dbReference type="EMBL" id="MU630794">
    <property type="protein sequence ID" value="KAJ1253727.1"/>
    <property type="molecule type" value="Genomic_DNA"/>
</dbReference>
<dbReference type="Pfam" id="PF03732">
    <property type="entry name" value="Retrotrans_gag"/>
    <property type="match status" value="1"/>
</dbReference>
<reference evidence="3 4" key="1">
    <citation type="submission" date="2022-10" db="EMBL/GenBank/DDBJ databases">
        <title>WGS assembly of Paspalum vaginatum 540-79.</title>
        <authorList>
            <person name="Sun G."/>
            <person name="Wase N."/>
            <person name="Shu S."/>
            <person name="Jenkins J."/>
            <person name="Zhou B."/>
            <person name="Torres-Rodriguez J."/>
            <person name="Chen C."/>
            <person name="Sandor L."/>
            <person name="Plott C."/>
            <person name="Yoshinga Y."/>
            <person name="Daum C."/>
            <person name="Qi P."/>
            <person name="Barry K."/>
            <person name="Lipzen A."/>
            <person name="Berry L."/>
            <person name="Pedersen C."/>
            <person name="Gottilla T."/>
            <person name="Foltz A."/>
            <person name="Yu H."/>
            <person name="O'Malley R."/>
            <person name="Zhang C."/>
            <person name="Devos K."/>
            <person name="Sigmon B."/>
            <person name="Yu B."/>
            <person name="Obata T."/>
            <person name="Schmutz J."/>
            <person name="Schnable J."/>
        </authorList>
    </citation>
    <scope>NUCLEOTIDE SEQUENCE [LARGE SCALE GENOMIC DNA]</scope>
    <source>
        <strain evidence="4">cv. 540-79</strain>
    </source>
</reference>
<name>A0A9W7X7V2_9POAL</name>
<dbReference type="InterPro" id="IPR005162">
    <property type="entry name" value="Retrotrans_gag_dom"/>
</dbReference>
<evidence type="ECO:0000259" key="2">
    <source>
        <dbReference type="Pfam" id="PF03732"/>
    </source>
</evidence>
<dbReference type="OrthoDB" id="675927at2759"/>
<sequence length="380" mass="42900">MRPGYVKPYPHEVDMVPFPNNYRQPQFSKFNGTGSPYEHVAHFLAACQDTSHNGALLLHQFVQTLSGPAFTWYSKRAPGSTTTWEQMQDALLERFYSTQRTVGITELTQTLQGAHEKAADFNNQWRNLSLHCPQPITEPEAVRMCMNNLSPNMAICLQGVRPVTFEELASKATDIENYMQHVSRHARPFNKPADRGTHHDKGPSKPKHVHTMEATTVSQRFQSTGGIAEINHNRGETSASKRPTLSECQNQEYSFPAEEVDDLFRGLRELNLIELPKPKRPEEASKFKERNFCHYHRSLGHTLKDCFVVKNINQKLIDEGTIDADLLKSMKKGKKMATTNVATFHDNSDIRNSTLSANMKARLSVGGFTPQGVGHLLPED</sequence>